<comment type="subunit">
    <text evidence="6">Part of the 50S ribosomal subunit.</text>
</comment>
<keyword evidence="6" id="KW-0699">rRNA-binding</keyword>
<comment type="function">
    <text evidence="6">This protein binds specifically to 23S rRNA. It makes multiple contacts with different domains of the 23S rRNA in the assembled 50S subunit and ribosome.</text>
</comment>
<evidence type="ECO:0000256" key="2">
    <source>
        <dbReference type="ARBA" id="ARBA00022980"/>
    </source>
</evidence>
<keyword evidence="2 5" id="KW-0689">Ribosomal protein</keyword>
<keyword evidence="3 5" id="KW-0687">Ribonucleoprotein</keyword>
<dbReference type="InterPro" id="IPR018260">
    <property type="entry name" value="Ribosomal_uL22_CS"/>
</dbReference>
<dbReference type="Gene3D" id="3.90.470.10">
    <property type="entry name" value="Ribosomal protein L22/L17"/>
    <property type="match status" value="1"/>
</dbReference>
<reference evidence="8" key="1">
    <citation type="journal article" date="2008" name="ISME J.">
        <title>Hindsight in the relative abundance, metabolic potential and genome dynamics of uncultivated marine archaea from comparative metagenomic analyses of bathypelagic plankton of different oceanic regions.</title>
        <authorList>
            <person name="Martin-Cuadrado A.B."/>
            <person name="Rodriguez-Valera F."/>
            <person name="Moreira D."/>
            <person name="Alba J.C."/>
            <person name="Ivars-Martinez E."/>
            <person name="Henn M.R."/>
            <person name="Talla E."/>
            <person name="Lopez-Garcia P."/>
        </authorList>
    </citation>
    <scope>NUCLEOTIDE SEQUENCE</scope>
</reference>
<dbReference type="EMBL" id="EU686634">
    <property type="protein sequence ID" value="ACF09874.1"/>
    <property type="molecule type" value="Genomic_DNA"/>
</dbReference>
<dbReference type="GO" id="GO:0019843">
    <property type="term" value="F:rRNA binding"/>
    <property type="evidence" value="ECO:0007669"/>
    <property type="project" value="UniProtKB-KW"/>
</dbReference>
<evidence type="ECO:0000256" key="3">
    <source>
        <dbReference type="ARBA" id="ARBA00023274"/>
    </source>
</evidence>
<dbReference type="GO" id="GO:0002181">
    <property type="term" value="P:cytoplasmic translation"/>
    <property type="evidence" value="ECO:0007669"/>
    <property type="project" value="TreeGrafter"/>
</dbReference>
<comment type="similarity">
    <text evidence="1 5">Belongs to the universal ribosomal protein uL22 family.</text>
</comment>
<dbReference type="GO" id="GO:0022625">
    <property type="term" value="C:cytosolic large ribosomal subunit"/>
    <property type="evidence" value="ECO:0007669"/>
    <property type="project" value="UniProtKB-UniRule"/>
</dbReference>
<dbReference type="InterPro" id="IPR005721">
    <property type="entry name" value="Ribosomal_uL22_euk/arc"/>
</dbReference>
<evidence type="ECO:0000313" key="8">
    <source>
        <dbReference type="EMBL" id="ACF09874.1"/>
    </source>
</evidence>
<evidence type="ECO:0000256" key="1">
    <source>
        <dbReference type="ARBA" id="ARBA00009451"/>
    </source>
</evidence>
<reference evidence="8" key="2">
    <citation type="submission" date="2008-05" db="EMBL/GenBank/DDBJ databases">
        <authorList>
            <person name="Martin-Cuadrado A.-B."/>
            <person name="Rodriguez-Valera F."/>
            <person name="Moreira D."/>
            <person name="Alba J.-C."/>
            <person name="Ivars-Martinez E."/>
            <person name="Henn M.R."/>
            <person name="Talla E."/>
            <person name="Lopez-Garcia P."/>
        </authorList>
    </citation>
    <scope>NUCLEOTIDE SEQUENCE</scope>
</reference>
<dbReference type="InterPro" id="IPR001063">
    <property type="entry name" value="Ribosomal_uL22"/>
</dbReference>
<accession>B3V6F0</accession>
<dbReference type="Pfam" id="PF00237">
    <property type="entry name" value="Ribosomal_L22"/>
    <property type="match status" value="1"/>
</dbReference>
<dbReference type="PANTHER" id="PTHR11593:SF10">
    <property type="entry name" value="60S RIBOSOMAL PROTEIN L17"/>
    <property type="match status" value="1"/>
</dbReference>
<keyword evidence="6" id="KW-0694">RNA-binding</keyword>
<dbReference type="AlphaFoldDB" id="B3V6F0"/>
<dbReference type="NCBIfam" id="TIGR01038">
    <property type="entry name" value="uL22_arch_euk"/>
    <property type="match status" value="1"/>
</dbReference>
<organism evidence="8">
    <name type="scientific">uncultured marine group II euryarchaeote KM3-136-D10</name>
    <dbReference type="NCBI Taxonomy" id="526664"/>
    <lineage>
        <taxon>Archaea</taxon>
        <taxon>Methanobacteriati</taxon>
        <taxon>Thermoplasmatota</taxon>
        <taxon>Candidatus Poseidoniia</taxon>
        <taxon>Candidatus Poseidoniales</taxon>
        <taxon>environmental samples</taxon>
    </lineage>
</organism>
<dbReference type="PROSITE" id="PS00464">
    <property type="entry name" value="RIBOSOMAL_L22"/>
    <property type="match status" value="1"/>
</dbReference>
<evidence type="ECO:0000256" key="7">
    <source>
        <dbReference type="SAM" id="MobiDB-lite"/>
    </source>
</evidence>
<dbReference type="GO" id="GO:0003735">
    <property type="term" value="F:structural constituent of ribosome"/>
    <property type="evidence" value="ECO:0007669"/>
    <property type="project" value="UniProtKB-UniRule"/>
</dbReference>
<dbReference type="InterPro" id="IPR036394">
    <property type="entry name" value="Ribosomal_uL22_sf"/>
</dbReference>
<evidence type="ECO:0000256" key="5">
    <source>
        <dbReference type="RuleBase" id="RU004005"/>
    </source>
</evidence>
<proteinExistence type="inferred from homology"/>
<feature type="region of interest" description="Disordered" evidence="7">
    <location>
        <begin position="73"/>
        <end position="93"/>
    </location>
</feature>
<dbReference type="PANTHER" id="PTHR11593">
    <property type="entry name" value="60S RIBOSOMAL PROTEIN L17"/>
    <property type="match status" value="1"/>
</dbReference>
<dbReference type="SUPFAM" id="SSF54843">
    <property type="entry name" value="Ribosomal protein L22"/>
    <property type="match status" value="1"/>
</dbReference>
<evidence type="ECO:0000256" key="4">
    <source>
        <dbReference type="NCBIfam" id="TIGR01038"/>
    </source>
</evidence>
<name>B3V6F0_9ARCH</name>
<protein>
    <recommendedName>
        <fullName evidence="4 6">50S ribosomal protein L22</fullName>
    </recommendedName>
</protein>
<sequence length="176" mass="19857">MSRDRKKAQPGYTQKLEGNRLATARVTDVDVHHKHCVQIARKLKGMYAGSAIEFLEDVIAKKKAVPYVVRSRKGRGGNTMAGHRKGKMGPGRYPRNASQVYIKLIQSAMDNARQHHEDIEAEEMLITHLAAHRGQIARHQRPRARGRATASNHYKVNLELFLEYVGDDDADDDGDF</sequence>
<evidence type="ECO:0000256" key="6">
    <source>
        <dbReference type="RuleBase" id="RU004007"/>
    </source>
</evidence>